<name>G2YQW9_BOTF4</name>
<reference evidence="3" key="1">
    <citation type="journal article" date="2011" name="PLoS Genet.">
        <title>Genomic analysis of the necrotrophic fungal pathogens Sclerotinia sclerotiorum and Botrytis cinerea.</title>
        <authorList>
            <person name="Amselem J."/>
            <person name="Cuomo C.A."/>
            <person name="van Kan J.A."/>
            <person name="Viaud M."/>
            <person name="Benito E.P."/>
            <person name="Couloux A."/>
            <person name="Coutinho P.M."/>
            <person name="de Vries R.P."/>
            <person name="Dyer P.S."/>
            <person name="Fillinger S."/>
            <person name="Fournier E."/>
            <person name="Gout L."/>
            <person name="Hahn M."/>
            <person name="Kohn L."/>
            <person name="Lapalu N."/>
            <person name="Plummer K.M."/>
            <person name="Pradier J.M."/>
            <person name="Quevillon E."/>
            <person name="Sharon A."/>
            <person name="Simon A."/>
            <person name="ten Have A."/>
            <person name="Tudzynski B."/>
            <person name="Tudzynski P."/>
            <person name="Wincker P."/>
            <person name="Andrew M."/>
            <person name="Anthouard V."/>
            <person name="Beever R.E."/>
            <person name="Beffa R."/>
            <person name="Benoit I."/>
            <person name="Bouzid O."/>
            <person name="Brault B."/>
            <person name="Chen Z."/>
            <person name="Choquer M."/>
            <person name="Collemare J."/>
            <person name="Cotton P."/>
            <person name="Danchin E.G."/>
            <person name="Da Silva C."/>
            <person name="Gautier A."/>
            <person name="Giraud C."/>
            <person name="Giraud T."/>
            <person name="Gonzalez C."/>
            <person name="Grossetete S."/>
            <person name="Guldener U."/>
            <person name="Henrissat B."/>
            <person name="Howlett B.J."/>
            <person name="Kodira C."/>
            <person name="Kretschmer M."/>
            <person name="Lappartient A."/>
            <person name="Leroch M."/>
            <person name="Levis C."/>
            <person name="Mauceli E."/>
            <person name="Neuveglise C."/>
            <person name="Oeser B."/>
            <person name="Pearson M."/>
            <person name="Poulain J."/>
            <person name="Poussereau N."/>
            <person name="Quesneville H."/>
            <person name="Rascle C."/>
            <person name="Schumacher J."/>
            <person name="Segurens B."/>
            <person name="Sexton A."/>
            <person name="Silva E."/>
            <person name="Sirven C."/>
            <person name="Soanes D.M."/>
            <person name="Talbot N.J."/>
            <person name="Templeton M."/>
            <person name="Yandava C."/>
            <person name="Yarden O."/>
            <person name="Zeng Q."/>
            <person name="Rollins J.A."/>
            <person name="Lebrun M.H."/>
            <person name="Dickman M."/>
        </authorList>
    </citation>
    <scope>NUCLEOTIDE SEQUENCE [LARGE SCALE GENOMIC DNA]</scope>
    <source>
        <strain evidence="3">T4</strain>
    </source>
</reference>
<protein>
    <recommendedName>
        <fullName evidence="1">2EXR domain-containing protein</fullName>
    </recommendedName>
</protein>
<dbReference type="Pfam" id="PF20150">
    <property type="entry name" value="2EXR"/>
    <property type="match status" value="1"/>
</dbReference>
<dbReference type="EMBL" id="FQ790349">
    <property type="protein sequence ID" value="CCD54017.1"/>
    <property type="molecule type" value="Genomic_DNA"/>
</dbReference>
<gene>
    <name evidence="2" type="ORF">BofuT4_P131970.1</name>
</gene>
<evidence type="ECO:0000313" key="2">
    <source>
        <dbReference type="EMBL" id="CCD54017.1"/>
    </source>
</evidence>
<organism evidence="2 3">
    <name type="scientific">Botryotinia fuckeliana (strain T4)</name>
    <name type="common">Noble rot fungus</name>
    <name type="synonym">Botrytis cinerea</name>
    <dbReference type="NCBI Taxonomy" id="999810"/>
    <lineage>
        <taxon>Eukaryota</taxon>
        <taxon>Fungi</taxon>
        <taxon>Dikarya</taxon>
        <taxon>Ascomycota</taxon>
        <taxon>Pezizomycotina</taxon>
        <taxon>Leotiomycetes</taxon>
        <taxon>Helotiales</taxon>
        <taxon>Sclerotiniaceae</taxon>
        <taxon>Botrytis</taxon>
    </lineage>
</organism>
<dbReference type="HOGENOM" id="CLU_2061151_0_0_1"/>
<proteinExistence type="predicted"/>
<dbReference type="InParanoid" id="G2YQW9"/>
<accession>G2YQW9</accession>
<evidence type="ECO:0000259" key="1">
    <source>
        <dbReference type="Pfam" id="PF20150"/>
    </source>
</evidence>
<evidence type="ECO:0000313" key="3">
    <source>
        <dbReference type="Proteomes" id="UP000008177"/>
    </source>
</evidence>
<dbReference type="InterPro" id="IPR045518">
    <property type="entry name" value="2EXR"/>
</dbReference>
<feature type="domain" description="2EXR" evidence="1">
    <location>
        <begin position="24"/>
        <end position="62"/>
    </location>
</feature>
<dbReference type="AlphaFoldDB" id="G2YQW9"/>
<sequence>MSLFYKKTHSESRYLPLPEKGGFKFMKIPAEIRNMIWELTIEQRLVEVQFVDYEVLHNRITHRGAYIPVYVNFKLNILYPRASCTKEQLNFLTNNMRQAAAIELLILQFTTNILNELGH</sequence>
<dbReference type="OrthoDB" id="3473305at2759"/>
<dbReference type="Proteomes" id="UP000008177">
    <property type="component" value="Unplaced contigs"/>
</dbReference>